<dbReference type="PANTHER" id="PTHR23028">
    <property type="entry name" value="ACETYLTRANSFERASE"/>
    <property type="match status" value="1"/>
</dbReference>
<evidence type="ECO:0000313" key="4">
    <source>
        <dbReference type="EMBL" id="OLV16251.1"/>
    </source>
</evidence>
<keyword evidence="1" id="KW-1133">Transmembrane helix</keyword>
<reference evidence="4 5" key="1">
    <citation type="submission" date="2017-01" db="EMBL/GenBank/DDBJ databases">
        <title>Genome Analysis of Deinococcus marmoris KOPRI26562.</title>
        <authorList>
            <person name="Kim J.H."/>
            <person name="Oh H.-M."/>
        </authorList>
    </citation>
    <scope>NUCLEOTIDE SEQUENCE [LARGE SCALE GENOMIC DNA]</scope>
    <source>
        <strain evidence="4 5">KOPRI26562</strain>
    </source>
</reference>
<dbReference type="GO" id="GO:0009103">
    <property type="term" value="P:lipopolysaccharide biosynthetic process"/>
    <property type="evidence" value="ECO:0007669"/>
    <property type="project" value="TreeGrafter"/>
</dbReference>
<comment type="caution">
    <text evidence="4">The sequence shown here is derived from an EMBL/GenBank/DDBJ whole genome shotgun (WGS) entry which is preliminary data.</text>
</comment>
<feature type="transmembrane region" description="Helical" evidence="1">
    <location>
        <begin position="169"/>
        <end position="189"/>
    </location>
</feature>
<dbReference type="GO" id="GO:0016020">
    <property type="term" value="C:membrane"/>
    <property type="evidence" value="ECO:0007669"/>
    <property type="project" value="TreeGrafter"/>
</dbReference>
<evidence type="ECO:0000259" key="2">
    <source>
        <dbReference type="Pfam" id="PF01757"/>
    </source>
</evidence>
<name>A0A1U7NTL7_9DEIO</name>
<protein>
    <submittedName>
        <fullName evidence="4">O-antigen acetylase</fullName>
    </submittedName>
</protein>
<organism evidence="4 5">
    <name type="scientific">Deinococcus marmoris</name>
    <dbReference type="NCBI Taxonomy" id="249408"/>
    <lineage>
        <taxon>Bacteria</taxon>
        <taxon>Thermotogati</taxon>
        <taxon>Deinococcota</taxon>
        <taxon>Deinococci</taxon>
        <taxon>Deinococcales</taxon>
        <taxon>Deinococcaceae</taxon>
        <taxon>Deinococcus</taxon>
    </lineage>
</organism>
<keyword evidence="1" id="KW-0472">Membrane</keyword>
<feature type="domain" description="SGNH" evidence="3">
    <location>
        <begin position="409"/>
        <end position="659"/>
    </location>
</feature>
<dbReference type="Pfam" id="PF19040">
    <property type="entry name" value="SGNH"/>
    <property type="match status" value="1"/>
</dbReference>
<feature type="domain" description="Acyltransferase 3" evidence="2">
    <location>
        <begin position="13"/>
        <end position="332"/>
    </location>
</feature>
<feature type="transmembrane region" description="Helical" evidence="1">
    <location>
        <begin position="347"/>
        <end position="367"/>
    </location>
</feature>
<evidence type="ECO:0000256" key="1">
    <source>
        <dbReference type="SAM" id="Phobius"/>
    </source>
</evidence>
<gene>
    <name evidence="4" type="ORF">BOO71_0012451</name>
</gene>
<accession>A0A1U7NTL7</accession>
<feature type="transmembrane region" description="Helical" evidence="1">
    <location>
        <begin position="226"/>
        <end position="244"/>
    </location>
</feature>
<keyword evidence="1" id="KW-0812">Transmembrane</keyword>
<dbReference type="InterPro" id="IPR050879">
    <property type="entry name" value="Acyltransferase_3"/>
</dbReference>
<feature type="transmembrane region" description="Helical" evidence="1">
    <location>
        <begin position="79"/>
        <end position="99"/>
    </location>
</feature>
<sequence>MSVKHLALPYRPDIDGLRAVAVWAVIISHLFPGRLSGGYVGVDIFFVISGYLITSIISRKLKVSQFSFADFYFRRARRIFPVLAVVLLCTTGLGFLLLWPDEYANLGTHILSSALFFQNYTLWKDVGYFDPMAQTKPLLHLWSLSVEEQFYLLWPAVALLLYRFRKLNLVTLGLIFAASLVAAALVSSVDPSARFYLAPYRAWEFMAGAAVVFLMDGNVAGRLRRWQNQFSYIGFALLLLPLLFGDRLRFNLNVVLAVVAASLIIAGNPRSVVNGFLLSSRPMVWFGRISYSLYLWHYVLFSLAFVTFSVLPPRSVRIGIVLVTIGLSYLSWRYVETVFRAGHQFRSVKTSASIGLMACVAVTGYGIKTGLPQNNGAVGLSGYSQYANITWKDKDFFDAACQASYQLGPEDHCLVARPGQVPTVALIGDSHANQLFMGLSNAMQDTTENLINLGSPGCLPFYGLSANQFKDINLVSCPHRLTYMRRLLDSPQVRTIIVASRGPYYIKGDDYPETSDSRVLILRSNDGVVRSGAESFELSLSQTLDVFAKANKKVILVVDNAELDFEPRECVNVRPIEYTQHFKTPCGVSRAKYEARNQEYLAILGRQAAQRPNVRLFSLPDALCASAMCWAIRDNALLYRDNDHLSRVGSAYVGTLLAPLLR</sequence>
<dbReference type="InterPro" id="IPR002656">
    <property type="entry name" value="Acyl_transf_3_dom"/>
</dbReference>
<dbReference type="Pfam" id="PF01757">
    <property type="entry name" value="Acyl_transf_3"/>
    <property type="match status" value="1"/>
</dbReference>
<feature type="transmembrane region" description="Helical" evidence="1">
    <location>
        <begin position="289"/>
        <end position="310"/>
    </location>
</feature>
<feature type="transmembrane region" description="Helical" evidence="1">
    <location>
        <begin position="250"/>
        <end position="268"/>
    </location>
</feature>
<proteinExistence type="predicted"/>
<dbReference type="GO" id="GO:0016747">
    <property type="term" value="F:acyltransferase activity, transferring groups other than amino-acyl groups"/>
    <property type="evidence" value="ECO:0007669"/>
    <property type="project" value="InterPro"/>
</dbReference>
<feature type="transmembrane region" description="Helical" evidence="1">
    <location>
        <begin position="195"/>
        <end position="214"/>
    </location>
</feature>
<feature type="transmembrane region" description="Helical" evidence="1">
    <location>
        <begin position="139"/>
        <end position="162"/>
    </location>
</feature>
<feature type="transmembrane region" description="Helical" evidence="1">
    <location>
        <begin position="316"/>
        <end position="335"/>
    </location>
</feature>
<dbReference type="STRING" id="249408.BOO71_0012451"/>
<dbReference type="PANTHER" id="PTHR23028:SF53">
    <property type="entry name" value="ACYL_TRANSF_3 DOMAIN-CONTAINING PROTEIN"/>
    <property type="match status" value="1"/>
</dbReference>
<dbReference type="SUPFAM" id="SSF52266">
    <property type="entry name" value="SGNH hydrolase"/>
    <property type="match status" value="1"/>
</dbReference>
<keyword evidence="5" id="KW-1185">Reference proteome</keyword>
<dbReference type="AlphaFoldDB" id="A0A1U7NTL7"/>
<feature type="transmembrane region" description="Helical" evidence="1">
    <location>
        <begin position="37"/>
        <end position="58"/>
    </location>
</feature>
<dbReference type="InterPro" id="IPR043968">
    <property type="entry name" value="SGNH"/>
</dbReference>
<evidence type="ECO:0000259" key="3">
    <source>
        <dbReference type="Pfam" id="PF19040"/>
    </source>
</evidence>
<dbReference type="RefSeq" id="WP_075835834.1">
    <property type="nucleotide sequence ID" value="NZ_MSTI01000150.1"/>
</dbReference>
<dbReference type="Proteomes" id="UP000186607">
    <property type="component" value="Unassembled WGS sequence"/>
</dbReference>
<dbReference type="EMBL" id="MSTI01000150">
    <property type="protein sequence ID" value="OLV16251.1"/>
    <property type="molecule type" value="Genomic_DNA"/>
</dbReference>
<evidence type="ECO:0000313" key="5">
    <source>
        <dbReference type="Proteomes" id="UP000186607"/>
    </source>
</evidence>